<feature type="transmembrane region" description="Helical" evidence="1">
    <location>
        <begin position="24"/>
        <end position="50"/>
    </location>
</feature>
<keyword evidence="3" id="KW-1185">Reference proteome</keyword>
<evidence type="ECO:0008006" key="4">
    <source>
        <dbReference type="Google" id="ProtNLM"/>
    </source>
</evidence>
<dbReference type="OrthoDB" id="86288at2157"/>
<keyword evidence="1" id="KW-0812">Transmembrane</keyword>
<keyword evidence="1" id="KW-1133">Transmembrane helix</keyword>
<proteinExistence type="predicted"/>
<feature type="transmembrane region" description="Helical" evidence="1">
    <location>
        <begin position="442"/>
        <end position="460"/>
    </location>
</feature>
<feature type="transmembrane region" description="Helical" evidence="1">
    <location>
        <begin position="153"/>
        <end position="182"/>
    </location>
</feature>
<evidence type="ECO:0000256" key="1">
    <source>
        <dbReference type="SAM" id="Phobius"/>
    </source>
</evidence>
<dbReference type="Pfam" id="PF01944">
    <property type="entry name" value="SpoIIM"/>
    <property type="match status" value="1"/>
</dbReference>
<dbReference type="PANTHER" id="PTHR35337:SF1">
    <property type="entry name" value="SLR1478 PROTEIN"/>
    <property type="match status" value="1"/>
</dbReference>
<feature type="transmembrane region" description="Helical" evidence="1">
    <location>
        <begin position="99"/>
        <end position="124"/>
    </location>
</feature>
<dbReference type="RefSeq" id="WP_076143921.1">
    <property type="nucleotide sequence ID" value="NZ_LWLN01000001.1"/>
</dbReference>
<organism evidence="2 3">
    <name type="scientific">Natrinema saccharevitans</name>
    <dbReference type="NCBI Taxonomy" id="301967"/>
    <lineage>
        <taxon>Archaea</taxon>
        <taxon>Methanobacteriati</taxon>
        <taxon>Methanobacteriota</taxon>
        <taxon>Stenosarchaea group</taxon>
        <taxon>Halobacteria</taxon>
        <taxon>Halobacteriales</taxon>
        <taxon>Natrialbaceae</taxon>
        <taxon>Natrinema</taxon>
    </lineage>
</organism>
<reference evidence="3" key="1">
    <citation type="submission" date="2016-04" db="EMBL/GenBank/DDBJ databases">
        <authorList>
            <person name="Chen S.-C."/>
            <person name="Lai M.-C."/>
        </authorList>
    </citation>
    <scope>NUCLEOTIDE SEQUENCE [LARGE SCALE GENOMIC DNA]</scope>
    <source>
        <strain evidence="3">AB14</strain>
    </source>
</reference>
<feature type="transmembrane region" description="Helical" evidence="1">
    <location>
        <begin position="480"/>
        <end position="505"/>
    </location>
</feature>
<accession>A0A1S8ATL5</accession>
<dbReference type="PANTHER" id="PTHR35337">
    <property type="entry name" value="SLR1478 PROTEIN"/>
    <property type="match status" value="1"/>
</dbReference>
<feature type="transmembrane region" description="Helical" evidence="1">
    <location>
        <begin position="248"/>
        <end position="267"/>
    </location>
</feature>
<dbReference type="InterPro" id="IPR002798">
    <property type="entry name" value="SpoIIM-like"/>
</dbReference>
<protein>
    <recommendedName>
        <fullName evidence="4">Stage II sporulation protein M</fullName>
    </recommendedName>
</protein>
<evidence type="ECO:0000313" key="3">
    <source>
        <dbReference type="Proteomes" id="UP000189370"/>
    </source>
</evidence>
<feature type="transmembrane region" description="Helical" evidence="1">
    <location>
        <begin position="188"/>
        <end position="210"/>
    </location>
</feature>
<comment type="caution">
    <text evidence="2">The sequence shown here is derived from an EMBL/GenBank/DDBJ whole genome shotgun (WGS) entry which is preliminary data.</text>
</comment>
<sequence>MSLSDYVAAVVAVLRRRPGDLLPAYLVGASIPAIVRTVPFLAVAVAYLFLATTGRLEMIRTQLADLEQPPTDPNADPEQFEAWASGLEPVVDQLLAPPLLALAAVTVLLSIALFALASAAVAAGQLAGCYGRLRDERGLVAALAGARRYWPRFLGLFVLEVLCWAAVLVAVGIVTAVVAGGVSLLGEVGLLAVPVVLLAVGVAMIALIAIRAVFAFAPVAVVVDDAGVFGSLRHAAGFVRRQPVDAGFYYVMAVGALLALSTVSGLLSLVDVVALGSLATSLVLFPALDLLKTAVYCGYRGRLEPPASPTRSLRGQFGAGLGRGWSSLTGFVRSHPGTHALVVVLAGLSFWAGWLVADPYAGTVETSIAARLEGHFPPAAAVELFGNNWLVALSTAYGGLALAVPAVVSLLFNGLFIGAIARLEADPTQLAAFVAPHGIVEIPAILVAAALGLSVGAAGWRTLRGRAGRVELADTLERAFWILIGIGMVLAVAALIEGFVSPYYYRPFLP</sequence>
<dbReference type="AlphaFoldDB" id="A0A1S8ATL5"/>
<gene>
    <name evidence="2" type="ORF">A6E15_03990</name>
</gene>
<feature type="transmembrane region" description="Helical" evidence="1">
    <location>
        <begin position="396"/>
        <end position="421"/>
    </location>
</feature>
<evidence type="ECO:0000313" key="2">
    <source>
        <dbReference type="EMBL" id="OLZ40193.1"/>
    </source>
</evidence>
<dbReference type="Proteomes" id="UP000189370">
    <property type="component" value="Unassembled WGS sequence"/>
</dbReference>
<dbReference type="STRING" id="301967.A6E15_03990"/>
<name>A0A1S8ATL5_9EURY</name>
<keyword evidence="1" id="KW-0472">Membrane</keyword>
<dbReference type="Pfam" id="PF24400">
    <property type="entry name" value="DUF7544"/>
    <property type="match status" value="1"/>
</dbReference>
<dbReference type="InterPro" id="IPR055966">
    <property type="entry name" value="DUF7544"/>
</dbReference>
<dbReference type="EMBL" id="LWLN01000001">
    <property type="protein sequence ID" value="OLZ40193.1"/>
    <property type="molecule type" value="Genomic_DNA"/>
</dbReference>
<feature type="transmembrane region" description="Helical" evidence="1">
    <location>
        <begin position="340"/>
        <end position="357"/>
    </location>
</feature>